<dbReference type="GO" id="GO:0006406">
    <property type="term" value="P:mRNA export from nucleus"/>
    <property type="evidence" value="ECO:0007669"/>
    <property type="project" value="InterPro"/>
</dbReference>
<dbReference type="AlphaFoldDB" id="A0A1B9H302"/>
<dbReference type="EMBL" id="KV700122">
    <property type="protein sequence ID" value="OCF37640.1"/>
    <property type="molecule type" value="Genomic_DNA"/>
</dbReference>
<feature type="compositionally biased region" description="Low complexity" evidence="1">
    <location>
        <begin position="441"/>
        <end position="461"/>
    </location>
</feature>
<accession>A0A1B9H302</accession>
<sequence length="495" mass="51776">MASPDTPTSATDSSKSSGPSRKRRSKGSGARSSSTLKGKKKSSRSGKRDRVDTTDDGITKKSSSSRKNSSSRSGKQRDRSERSSGGASGSNKKPSRSDPARKKPSSSSERKSAPMAAADGARPTAPKNGGDNGENDGTRGGVMAKQCSDFRFYMLFMSGGWMGDLIMTLSDITGVWEFAWLAILFVASWTVLRISQVEITLLLGHIFDLTIPLQHQFNTAKQKAHASHLDQYWPLFFVGTIVEFGSFILFHPDLFTLIACIKTLALLSLWLGRDKNGRFLTSRFEGRGSASVSPSSGTDKDGSGRGGRDEKPKKKDGGLGDIEKGKDRARRGSPTNQGRSQHKKDSRVRDKTSDEEDQGGDGGSTSDSDGSSNASTPASTTTPSLAGASTPPASSLNPSWAASTPSSASQTESPVTAGGEDGSENAGASVPAVTDGGGSSTGNDGASGSEVSETAAASEATKPGAPAGGRKHPYDSRGFTGNLMPIRKPKPKGPR</sequence>
<dbReference type="GO" id="GO:0006397">
    <property type="term" value="P:mRNA processing"/>
    <property type="evidence" value="ECO:0007669"/>
    <property type="project" value="InterPro"/>
</dbReference>
<dbReference type="GO" id="GO:0000445">
    <property type="term" value="C:THO complex part of transcription export complex"/>
    <property type="evidence" value="ECO:0007669"/>
    <property type="project" value="TreeGrafter"/>
</dbReference>
<evidence type="ECO:0000313" key="3">
    <source>
        <dbReference type="Proteomes" id="UP000092666"/>
    </source>
</evidence>
<evidence type="ECO:0000313" key="2">
    <source>
        <dbReference type="EMBL" id="OCF37640.1"/>
    </source>
</evidence>
<feature type="compositionally biased region" description="Low complexity" evidence="1">
    <location>
        <begin position="27"/>
        <end position="36"/>
    </location>
</feature>
<dbReference type="GO" id="GO:0003729">
    <property type="term" value="F:mRNA binding"/>
    <property type="evidence" value="ECO:0007669"/>
    <property type="project" value="TreeGrafter"/>
</dbReference>
<feature type="compositionally biased region" description="Basic and acidic residues" evidence="1">
    <location>
        <begin position="46"/>
        <end position="59"/>
    </location>
</feature>
<protein>
    <submittedName>
        <fullName evidence="2">Uncharacterized protein</fullName>
    </submittedName>
</protein>
<feature type="region of interest" description="Disordered" evidence="1">
    <location>
        <begin position="1"/>
        <end position="140"/>
    </location>
</feature>
<feature type="compositionally biased region" description="Low complexity" evidence="1">
    <location>
        <begin position="1"/>
        <end position="19"/>
    </location>
</feature>
<organism evidence="2 3">
    <name type="scientific">Kwoniella heveanensis BCC8398</name>
    <dbReference type="NCBI Taxonomy" id="1296120"/>
    <lineage>
        <taxon>Eukaryota</taxon>
        <taxon>Fungi</taxon>
        <taxon>Dikarya</taxon>
        <taxon>Basidiomycota</taxon>
        <taxon>Agaricomycotina</taxon>
        <taxon>Tremellomycetes</taxon>
        <taxon>Tremellales</taxon>
        <taxon>Cryptococcaceae</taxon>
        <taxon>Kwoniella</taxon>
    </lineage>
</organism>
<dbReference type="PANTHER" id="PTHR21597:SF0">
    <property type="entry name" value="THO COMPLEX SUBUNIT 2"/>
    <property type="match status" value="1"/>
</dbReference>
<evidence type="ECO:0000256" key="1">
    <source>
        <dbReference type="SAM" id="MobiDB-lite"/>
    </source>
</evidence>
<name>A0A1B9H302_9TREE</name>
<dbReference type="STRING" id="1296120.A0A1B9H302"/>
<reference evidence="2 3" key="1">
    <citation type="submission" date="2013-07" db="EMBL/GenBank/DDBJ databases">
        <title>The Genome Sequence of Cryptococcus heveanensis BCC8398.</title>
        <authorList>
            <consortium name="The Broad Institute Genome Sequencing Platform"/>
            <person name="Cuomo C."/>
            <person name="Litvintseva A."/>
            <person name="Chen Y."/>
            <person name="Heitman J."/>
            <person name="Sun S."/>
            <person name="Springer D."/>
            <person name="Dromer F."/>
            <person name="Young S.K."/>
            <person name="Zeng Q."/>
            <person name="Gargeya S."/>
            <person name="Fitzgerald M."/>
            <person name="Abouelleil A."/>
            <person name="Alvarado L."/>
            <person name="Berlin A.M."/>
            <person name="Chapman S.B."/>
            <person name="Dewar J."/>
            <person name="Goldberg J."/>
            <person name="Griggs A."/>
            <person name="Gujja S."/>
            <person name="Hansen M."/>
            <person name="Howarth C."/>
            <person name="Imamovic A."/>
            <person name="Larimer J."/>
            <person name="McCowan C."/>
            <person name="Murphy C."/>
            <person name="Pearson M."/>
            <person name="Priest M."/>
            <person name="Roberts A."/>
            <person name="Saif S."/>
            <person name="Shea T."/>
            <person name="Sykes S."/>
            <person name="Wortman J."/>
            <person name="Nusbaum C."/>
            <person name="Birren B."/>
        </authorList>
    </citation>
    <scope>NUCLEOTIDE SEQUENCE [LARGE SCALE GENOMIC DNA]</scope>
    <source>
        <strain evidence="2 3">BCC8398</strain>
    </source>
</reference>
<proteinExistence type="predicted"/>
<keyword evidence="3" id="KW-1185">Reference proteome</keyword>
<dbReference type="InterPro" id="IPR040007">
    <property type="entry name" value="Tho2"/>
</dbReference>
<feature type="compositionally biased region" description="Low complexity" evidence="1">
    <location>
        <begin position="364"/>
        <end position="414"/>
    </location>
</feature>
<reference evidence="3" key="2">
    <citation type="submission" date="2013-12" db="EMBL/GenBank/DDBJ databases">
        <title>Evolution of pathogenesis and genome organization in the Tremellales.</title>
        <authorList>
            <person name="Cuomo C."/>
            <person name="Litvintseva A."/>
            <person name="Heitman J."/>
            <person name="Chen Y."/>
            <person name="Sun S."/>
            <person name="Springer D."/>
            <person name="Dromer F."/>
            <person name="Young S."/>
            <person name="Zeng Q."/>
            <person name="Chapman S."/>
            <person name="Gujja S."/>
            <person name="Saif S."/>
            <person name="Birren B."/>
        </authorList>
    </citation>
    <scope>NUCLEOTIDE SEQUENCE [LARGE SCALE GENOMIC DNA]</scope>
    <source>
        <strain evidence="3">BCC8398</strain>
    </source>
</reference>
<dbReference type="Proteomes" id="UP000092666">
    <property type="component" value="Unassembled WGS sequence"/>
</dbReference>
<feature type="region of interest" description="Disordered" evidence="1">
    <location>
        <begin position="285"/>
        <end position="495"/>
    </location>
</feature>
<gene>
    <name evidence="2" type="ORF">I316_00767</name>
</gene>
<feature type="compositionally biased region" description="Basic and acidic residues" evidence="1">
    <location>
        <begin position="298"/>
        <end position="326"/>
    </location>
</feature>
<dbReference type="OrthoDB" id="2564823at2759"/>
<dbReference type="PANTHER" id="PTHR21597">
    <property type="entry name" value="THO2 PROTEIN"/>
    <property type="match status" value="1"/>
</dbReference>
<feature type="compositionally biased region" description="Low complexity" evidence="1">
    <location>
        <begin position="60"/>
        <end position="73"/>
    </location>
</feature>